<accession>A0ABP0JIA2</accession>
<reference evidence="1 2" key="1">
    <citation type="submission" date="2024-02" db="EMBL/GenBank/DDBJ databases">
        <authorList>
            <person name="Chen Y."/>
            <person name="Shah S."/>
            <person name="Dougan E. K."/>
            <person name="Thang M."/>
            <person name="Chan C."/>
        </authorList>
    </citation>
    <scope>NUCLEOTIDE SEQUENCE [LARGE SCALE GENOMIC DNA]</scope>
</reference>
<protein>
    <submittedName>
        <fullName evidence="1">Uncharacterized protein</fullName>
    </submittedName>
</protein>
<evidence type="ECO:0000313" key="2">
    <source>
        <dbReference type="Proteomes" id="UP001642484"/>
    </source>
</evidence>
<sequence>MAEGLRLKFLCTDRDACPGPCHSMHADFDQERDADWRECKAGCQMCHRQSCNHTERCRICMRRRQNWSTRAPNKGRRRRHAEKTPQTTLDLDRAISYNDWRGQAMDEVDKLKLALPLEPLQGVWSLARFSYTSWAQKHVMAHGVETTWGWLKQHATKKGQRSGASLETQCDVEAARYFLVVGKEGPELFAIAHDCVYYHMSPACVQSFQDLHPEQQKARELGKWYTYMSFVLADLDVPRVDRFPAASPSSHVVDALASKYANLICAKARDFDQTGVRGCNGMRYISGLKRLCDDFLRECGQEESETVLLQTSPLAVIEILLQQFASANTPSDARQAILQVRSACELLIQHRDPILEDD</sequence>
<name>A0ABP0JIA2_9DINO</name>
<organism evidence="1 2">
    <name type="scientific">Durusdinium trenchii</name>
    <dbReference type="NCBI Taxonomy" id="1381693"/>
    <lineage>
        <taxon>Eukaryota</taxon>
        <taxon>Sar</taxon>
        <taxon>Alveolata</taxon>
        <taxon>Dinophyceae</taxon>
        <taxon>Suessiales</taxon>
        <taxon>Symbiodiniaceae</taxon>
        <taxon>Durusdinium</taxon>
    </lineage>
</organism>
<comment type="caution">
    <text evidence="1">The sequence shown here is derived from an EMBL/GenBank/DDBJ whole genome shotgun (WGS) entry which is preliminary data.</text>
</comment>
<dbReference type="EMBL" id="CAXAMN010005458">
    <property type="protein sequence ID" value="CAK9013869.1"/>
    <property type="molecule type" value="Genomic_DNA"/>
</dbReference>
<keyword evidence="2" id="KW-1185">Reference proteome</keyword>
<gene>
    <name evidence="1" type="ORF">CCMP2556_LOCUS11463</name>
</gene>
<dbReference type="Proteomes" id="UP001642484">
    <property type="component" value="Unassembled WGS sequence"/>
</dbReference>
<evidence type="ECO:0000313" key="1">
    <source>
        <dbReference type="EMBL" id="CAK9013869.1"/>
    </source>
</evidence>
<proteinExistence type="predicted"/>